<evidence type="ECO:0000313" key="2">
    <source>
        <dbReference type="Proteomes" id="UP000708208"/>
    </source>
</evidence>
<name>A0A8J2LI35_9HEXA</name>
<sequence>MVGSGILLWELPPAPKVASEEKNRFSDSFPYVGGNFQAALRLLNAEQFGKALVGKTTRVYRACDSI</sequence>
<protein>
    <submittedName>
        <fullName evidence="1">Uncharacterized protein</fullName>
    </submittedName>
</protein>
<organism evidence="1 2">
    <name type="scientific">Allacma fusca</name>
    <dbReference type="NCBI Taxonomy" id="39272"/>
    <lineage>
        <taxon>Eukaryota</taxon>
        <taxon>Metazoa</taxon>
        <taxon>Ecdysozoa</taxon>
        <taxon>Arthropoda</taxon>
        <taxon>Hexapoda</taxon>
        <taxon>Collembola</taxon>
        <taxon>Symphypleona</taxon>
        <taxon>Sminthuridae</taxon>
        <taxon>Allacma</taxon>
    </lineage>
</organism>
<reference evidence="1" key="1">
    <citation type="submission" date="2021-06" db="EMBL/GenBank/DDBJ databases">
        <authorList>
            <person name="Hodson N. C."/>
            <person name="Mongue J. A."/>
            <person name="Jaron S. K."/>
        </authorList>
    </citation>
    <scope>NUCLEOTIDE SEQUENCE</scope>
</reference>
<accession>A0A8J2LI35</accession>
<keyword evidence="2" id="KW-1185">Reference proteome</keyword>
<proteinExistence type="predicted"/>
<comment type="caution">
    <text evidence="1">The sequence shown here is derived from an EMBL/GenBank/DDBJ whole genome shotgun (WGS) entry which is preliminary data.</text>
</comment>
<gene>
    <name evidence="1" type="ORF">AFUS01_LOCUS46046</name>
</gene>
<dbReference type="EMBL" id="CAJVCH010571175">
    <property type="protein sequence ID" value="CAG7836852.1"/>
    <property type="molecule type" value="Genomic_DNA"/>
</dbReference>
<dbReference type="AlphaFoldDB" id="A0A8J2LI35"/>
<dbReference type="Proteomes" id="UP000708208">
    <property type="component" value="Unassembled WGS sequence"/>
</dbReference>
<evidence type="ECO:0000313" key="1">
    <source>
        <dbReference type="EMBL" id="CAG7836852.1"/>
    </source>
</evidence>